<dbReference type="InterPro" id="IPR036388">
    <property type="entry name" value="WH-like_DNA-bd_sf"/>
</dbReference>
<comment type="similarity">
    <text evidence="1">In the C-terminal section; belongs to the class-I pyridoxal-phosphate-dependent aminotransferase family.</text>
</comment>
<dbReference type="GO" id="GO:0030170">
    <property type="term" value="F:pyridoxal phosphate binding"/>
    <property type="evidence" value="ECO:0007669"/>
    <property type="project" value="InterPro"/>
</dbReference>
<organism evidence="7 8">
    <name type="scientific">Inhella crocodyli</name>
    <dbReference type="NCBI Taxonomy" id="2499851"/>
    <lineage>
        <taxon>Bacteria</taxon>
        <taxon>Pseudomonadati</taxon>
        <taxon>Pseudomonadota</taxon>
        <taxon>Betaproteobacteria</taxon>
        <taxon>Burkholderiales</taxon>
        <taxon>Sphaerotilaceae</taxon>
        <taxon>Inhella</taxon>
    </lineage>
</organism>
<evidence type="ECO:0000256" key="3">
    <source>
        <dbReference type="ARBA" id="ARBA00023015"/>
    </source>
</evidence>
<dbReference type="Pfam" id="PF00155">
    <property type="entry name" value="Aminotran_1_2"/>
    <property type="match status" value="1"/>
</dbReference>
<keyword evidence="3" id="KW-0805">Transcription regulation</keyword>
<feature type="domain" description="HTH gntR-type" evidence="6">
    <location>
        <begin position="9"/>
        <end position="77"/>
    </location>
</feature>
<reference evidence="7 8" key="1">
    <citation type="submission" date="2019-01" db="EMBL/GenBank/DDBJ databases">
        <authorList>
            <person name="Chen W.-M."/>
        </authorList>
    </citation>
    <scope>NUCLEOTIDE SEQUENCE [LARGE SCALE GENOMIC DNA]</scope>
    <source>
        <strain evidence="7 8">CCP-18</strain>
    </source>
</reference>
<dbReference type="PANTHER" id="PTHR46577">
    <property type="entry name" value="HTH-TYPE TRANSCRIPTIONAL REGULATORY PROTEIN GABR"/>
    <property type="match status" value="1"/>
</dbReference>
<name>A0A3S2UES7_9BURK</name>
<evidence type="ECO:0000256" key="4">
    <source>
        <dbReference type="ARBA" id="ARBA00023125"/>
    </source>
</evidence>
<dbReference type="GO" id="GO:0003700">
    <property type="term" value="F:DNA-binding transcription factor activity"/>
    <property type="evidence" value="ECO:0007669"/>
    <property type="project" value="InterPro"/>
</dbReference>
<dbReference type="RefSeq" id="WP_127682555.1">
    <property type="nucleotide sequence ID" value="NZ_SACM01000002.1"/>
</dbReference>
<proteinExistence type="inferred from homology"/>
<dbReference type="GO" id="GO:0008483">
    <property type="term" value="F:transaminase activity"/>
    <property type="evidence" value="ECO:0007669"/>
    <property type="project" value="UniProtKB-KW"/>
</dbReference>
<keyword evidence="8" id="KW-1185">Reference proteome</keyword>
<dbReference type="Pfam" id="PF00392">
    <property type="entry name" value="GntR"/>
    <property type="match status" value="1"/>
</dbReference>
<accession>A0A3S2UES7</accession>
<gene>
    <name evidence="7" type="ORF">EOD73_08410</name>
</gene>
<dbReference type="CDD" id="cd00609">
    <property type="entry name" value="AAT_like"/>
    <property type="match status" value="1"/>
</dbReference>
<dbReference type="InterPro" id="IPR036390">
    <property type="entry name" value="WH_DNA-bd_sf"/>
</dbReference>
<keyword evidence="7" id="KW-0032">Aminotransferase</keyword>
<dbReference type="PROSITE" id="PS50949">
    <property type="entry name" value="HTH_GNTR"/>
    <property type="match status" value="1"/>
</dbReference>
<dbReference type="GO" id="GO:0003677">
    <property type="term" value="F:DNA binding"/>
    <property type="evidence" value="ECO:0007669"/>
    <property type="project" value="UniProtKB-KW"/>
</dbReference>
<dbReference type="PANTHER" id="PTHR46577:SF2">
    <property type="entry name" value="TRANSCRIPTIONAL REGULATORY PROTEIN"/>
    <property type="match status" value="1"/>
</dbReference>
<dbReference type="OrthoDB" id="9804020at2"/>
<evidence type="ECO:0000313" key="7">
    <source>
        <dbReference type="EMBL" id="RVT86057.1"/>
    </source>
</evidence>
<evidence type="ECO:0000259" key="6">
    <source>
        <dbReference type="PROSITE" id="PS50949"/>
    </source>
</evidence>
<evidence type="ECO:0000313" key="8">
    <source>
        <dbReference type="Proteomes" id="UP000288587"/>
    </source>
</evidence>
<protein>
    <submittedName>
        <fullName evidence="7">PLP-dependent aminotransferase family protein</fullName>
    </submittedName>
</protein>
<keyword evidence="4" id="KW-0238">DNA-binding</keyword>
<keyword evidence="5" id="KW-0804">Transcription</keyword>
<dbReference type="InterPro" id="IPR000524">
    <property type="entry name" value="Tscrpt_reg_HTH_GntR"/>
</dbReference>
<evidence type="ECO:0000256" key="2">
    <source>
        <dbReference type="ARBA" id="ARBA00022898"/>
    </source>
</evidence>
<dbReference type="SMART" id="SM00345">
    <property type="entry name" value="HTH_GNTR"/>
    <property type="match status" value="1"/>
</dbReference>
<dbReference type="InterPro" id="IPR015424">
    <property type="entry name" value="PyrdxlP-dep_Trfase"/>
</dbReference>
<dbReference type="EMBL" id="SACM01000002">
    <property type="protein sequence ID" value="RVT86057.1"/>
    <property type="molecule type" value="Genomic_DNA"/>
</dbReference>
<dbReference type="InterPro" id="IPR051446">
    <property type="entry name" value="HTH_trans_reg/aminotransferase"/>
</dbReference>
<dbReference type="SUPFAM" id="SSF53383">
    <property type="entry name" value="PLP-dependent transferases"/>
    <property type="match status" value="1"/>
</dbReference>
<sequence>MVSVTHTDGGLAQRLAQDWARRIEHGLLLPGARLPSVREGAKLQGVSPSTLVAAYDRLQAQGLVEARHKRGFFVREQRGPVARPATAPAATVTAPYDSLTLMRSLMNSEATPSPAHGTLPMEWLDAALIRRALREATGPGHDALLLRYGDPQGDVELREALAHRLADVGVHASPAQVLTTVGATHALDLIAHTLAEPGDAVLVDDPGWPIEYARLAQAGLRLLPVPRTAQGPDLAVLARLAQQHRPRLYVTVSVLHNPTGQSLSLAQAHEVLRATEAAGPGRCWVVEDDTYAGFAPPHLPRLSALDGLRRTLYVTGYAKVLGAGLRVGCVAGPSEAIERLCARKMVQQLASSPITERALALLLQRGGLRRHTERLNERLEGARTRCRRLAEQAGCAFSGPPAGLFGWLDTGVDSERLAQALALDGFRTAPECLFHPDRRGGTHMRVNFVGAQAPAFWRALSARRQELA</sequence>
<dbReference type="SUPFAM" id="SSF46785">
    <property type="entry name" value="Winged helix' DNA-binding domain"/>
    <property type="match status" value="1"/>
</dbReference>
<dbReference type="Gene3D" id="1.10.10.10">
    <property type="entry name" value="Winged helix-like DNA-binding domain superfamily/Winged helix DNA-binding domain"/>
    <property type="match status" value="1"/>
</dbReference>
<evidence type="ECO:0000256" key="1">
    <source>
        <dbReference type="ARBA" id="ARBA00005384"/>
    </source>
</evidence>
<comment type="caution">
    <text evidence="7">The sequence shown here is derived from an EMBL/GenBank/DDBJ whole genome shotgun (WGS) entry which is preliminary data.</text>
</comment>
<dbReference type="Proteomes" id="UP000288587">
    <property type="component" value="Unassembled WGS sequence"/>
</dbReference>
<dbReference type="InterPro" id="IPR004839">
    <property type="entry name" value="Aminotransferase_I/II_large"/>
</dbReference>
<dbReference type="CDD" id="cd07377">
    <property type="entry name" value="WHTH_GntR"/>
    <property type="match status" value="1"/>
</dbReference>
<keyword evidence="2" id="KW-0663">Pyridoxal phosphate</keyword>
<dbReference type="AlphaFoldDB" id="A0A3S2UES7"/>
<dbReference type="Gene3D" id="3.40.640.10">
    <property type="entry name" value="Type I PLP-dependent aspartate aminotransferase-like (Major domain)"/>
    <property type="match status" value="1"/>
</dbReference>
<keyword evidence="7" id="KW-0808">Transferase</keyword>
<evidence type="ECO:0000256" key="5">
    <source>
        <dbReference type="ARBA" id="ARBA00023163"/>
    </source>
</evidence>
<dbReference type="InterPro" id="IPR015421">
    <property type="entry name" value="PyrdxlP-dep_Trfase_major"/>
</dbReference>